<protein>
    <recommendedName>
        <fullName evidence="3">CSC1/OSCA1-like 7TM region domain-containing protein</fullName>
    </recommendedName>
</protein>
<dbReference type="AlphaFoldDB" id="A0A8J5R6Z4"/>
<feature type="region of interest" description="Disordered" evidence="1">
    <location>
        <begin position="1"/>
        <end position="49"/>
    </location>
</feature>
<comment type="caution">
    <text evidence="4">The sequence shown here is derived from an EMBL/GenBank/DDBJ whole genome shotgun (WGS) entry which is preliminary data.</text>
</comment>
<evidence type="ECO:0000256" key="2">
    <source>
        <dbReference type="SAM" id="Phobius"/>
    </source>
</evidence>
<sequence length="222" mass="24184">MLSADHFPPASSSITDADVTVEVVTSPEGRRRRGRIGEEISDDKPPAAAEKSSATADEAAVLGKVRIRLSTLEIGKDLILPTIFLYMFLIGFEDDLIIAVGKGDPAVVMADYGFRIPRTIRVAIPMKATFFMTYIMVDGWASIANEILQVKPLVINHLKNTFNVKTERGREKAMDPSSIGLAEAREPSILAAVFPSWAVGLVYAVITPILLPFIIIIFALPC</sequence>
<gene>
    <name evidence="4" type="ORF">GUJ93_ZPchr0001g32566</name>
</gene>
<evidence type="ECO:0000313" key="5">
    <source>
        <dbReference type="Proteomes" id="UP000729402"/>
    </source>
</evidence>
<name>A0A8J5R6Z4_ZIZPA</name>
<keyword evidence="5" id="KW-1185">Reference proteome</keyword>
<dbReference type="Proteomes" id="UP000729402">
    <property type="component" value="Unassembled WGS sequence"/>
</dbReference>
<dbReference type="InterPro" id="IPR003864">
    <property type="entry name" value="CSC1/OSCA1-like_7TM"/>
</dbReference>
<dbReference type="InterPro" id="IPR045122">
    <property type="entry name" value="Csc1-like"/>
</dbReference>
<dbReference type="EMBL" id="JAAALK010000288">
    <property type="protein sequence ID" value="KAG8052745.1"/>
    <property type="molecule type" value="Genomic_DNA"/>
</dbReference>
<keyword evidence="2" id="KW-0812">Transmembrane</keyword>
<feature type="domain" description="CSC1/OSCA1-like 7TM region" evidence="3">
    <location>
        <begin position="115"/>
        <end position="220"/>
    </location>
</feature>
<dbReference type="OrthoDB" id="1689567at2759"/>
<dbReference type="Pfam" id="PF02714">
    <property type="entry name" value="RSN1_7TM"/>
    <property type="match status" value="1"/>
</dbReference>
<reference evidence="4" key="1">
    <citation type="journal article" date="2021" name="bioRxiv">
        <title>Whole Genome Assembly and Annotation of Northern Wild Rice, Zizania palustris L., Supports a Whole Genome Duplication in the Zizania Genus.</title>
        <authorList>
            <person name="Haas M."/>
            <person name="Kono T."/>
            <person name="Macchietto M."/>
            <person name="Millas R."/>
            <person name="McGilp L."/>
            <person name="Shao M."/>
            <person name="Duquette J."/>
            <person name="Hirsch C.N."/>
            <person name="Kimball J."/>
        </authorList>
    </citation>
    <scope>NUCLEOTIDE SEQUENCE</scope>
    <source>
        <tissue evidence="4">Fresh leaf tissue</tissue>
    </source>
</reference>
<feature type="compositionally biased region" description="Basic and acidic residues" evidence="1">
    <location>
        <begin position="35"/>
        <end position="45"/>
    </location>
</feature>
<proteinExistence type="predicted"/>
<keyword evidence="2" id="KW-0472">Membrane</keyword>
<dbReference type="GO" id="GO:0005227">
    <property type="term" value="F:calcium-activated cation channel activity"/>
    <property type="evidence" value="ECO:0007669"/>
    <property type="project" value="InterPro"/>
</dbReference>
<evidence type="ECO:0000256" key="1">
    <source>
        <dbReference type="SAM" id="MobiDB-lite"/>
    </source>
</evidence>
<dbReference type="GO" id="GO:0005886">
    <property type="term" value="C:plasma membrane"/>
    <property type="evidence" value="ECO:0007669"/>
    <property type="project" value="TreeGrafter"/>
</dbReference>
<reference evidence="4" key="2">
    <citation type="submission" date="2021-02" db="EMBL/GenBank/DDBJ databases">
        <authorList>
            <person name="Kimball J.A."/>
            <person name="Haas M.W."/>
            <person name="Macchietto M."/>
            <person name="Kono T."/>
            <person name="Duquette J."/>
            <person name="Shao M."/>
        </authorList>
    </citation>
    <scope>NUCLEOTIDE SEQUENCE</scope>
    <source>
        <tissue evidence="4">Fresh leaf tissue</tissue>
    </source>
</reference>
<dbReference type="PANTHER" id="PTHR13018:SF98">
    <property type="entry name" value="TO DEHYDRATION PROTEIN, PUTATIVE, EXPRESSED-RELATED"/>
    <property type="match status" value="1"/>
</dbReference>
<feature type="transmembrane region" description="Helical" evidence="2">
    <location>
        <begin position="197"/>
        <end position="220"/>
    </location>
</feature>
<accession>A0A8J5R6Z4</accession>
<organism evidence="4 5">
    <name type="scientific">Zizania palustris</name>
    <name type="common">Northern wild rice</name>
    <dbReference type="NCBI Taxonomy" id="103762"/>
    <lineage>
        <taxon>Eukaryota</taxon>
        <taxon>Viridiplantae</taxon>
        <taxon>Streptophyta</taxon>
        <taxon>Embryophyta</taxon>
        <taxon>Tracheophyta</taxon>
        <taxon>Spermatophyta</taxon>
        <taxon>Magnoliopsida</taxon>
        <taxon>Liliopsida</taxon>
        <taxon>Poales</taxon>
        <taxon>Poaceae</taxon>
        <taxon>BOP clade</taxon>
        <taxon>Oryzoideae</taxon>
        <taxon>Oryzeae</taxon>
        <taxon>Zizaniinae</taxon>
        <taxon>Zizania</taxon>
    </lineage>
</organism>
<dbReference type="PANTHER" id="PTHR13018">
    <property type="entry name" value="PROBABLE MEMBRANE PROTEIN DUF221-RELATED"/>
    <property type="match status" value="1"/>
</dbReference>
<keyword evidence="2" id="KW-1133">Transmembrane helix</keyword>
<evidence type="ECO:0000259" key="3">
    <source>
        <dbReference type="Pfam" id="PF02714"/>
    </source>
</evidence>
<evidence type="ECO:0000313" key="4">
    <source>
        <dbReference type="EMBL" id="KAG8052745.1"/>
    </source>
</evidence>